<organism evidence="2 3">
    <name type="scientific">Aphanomyces euteiches</name>
    <dbReference type="NCBI Taxonomy" id="100861"/>
    <lineage>
        <taxon>Eukaryota</taxon>
        <taxon>Sar</taxon>
        <taxon>Stramenopiles</taxon>
        <taxon>Oomycota</taxon>
        <taxon>Saprolegniomycetes</taxon>
        <taxon>Saprolegniales</taxon>
        <taxon>Verrucalvaceae</taxon>
        <taxon>Aphanomyces</taxon>
    </lineage>
</organism>
<reference evidence="2 3" key="1">
    <citation type="submission" date="2019-07" db="EMBL/GenBank/DDBJ databases">
        <title>Genomics analysis of Aphanomyces spp. identifies a new class of oomycete effector associated with host adaptation.</title>
        <authorList>
            <person name="Gaulin E."/>
        </authorList>
    </citation>
    <scope>NUCLEOTIDE SEQUENCE [LARGE SCALE GENOMIC DNA]</scope>
    <source>
        <strain evidence="2 3">ATCC 201684</strain>
    </source>
</reference>
<accession>A0A6G0WYT1</accession>
<gene>
    <name evidence="2" type="ORF">Ae201684_010382</name>
</gene>
<name>A0A6G0WYT1_9STRA</name>
<dbReference type="AlphaFoldDB" id="A0A6G0WYT1"/>
<comment type="caution">
    <text evidence="2">The sequence shown here is derived from an EMBL/GenBank/DDBJ whole genome shotgun (WGS) entry which is preliminary data.</text>
</comment>
<dbReference type="Proteomes" id="UP000481153">
    <property type="component" value="Unassembled WGS sequence"/>
</dbReference>
<evidence type="ECO:0000313" key="2">
    <source>
        <dbReference type="EMBL" id="KAF0732675.1"/>
    </source>
</evidence>
<sequence>MGVYYAKKRSFLDMLRCRPANYMAVEIRSHQRLLLFINDKTIFSLDQILDIAWSSHKTVTMQLEAKDGRITKQQLAFDCQADLFYFLVELGMEPAQVNGKVQRGSFCKPQRRLSYSSRSSTSRRPRATLRTKSDTY</sequence>
<feature type="region of interest" description="Disordered" evidence="1">
    <location>
        <begin position="115"/>
        <end position="136"/>
    </location>
</feature>
<dbReference type="VEuPathDB" id="FungiDB:AeMF1_005705"/>
<dbReference type="EMBL" id="VJMJ01000130">
    <property type="protein sequence ID" value="KAF0732675.1"/>
    <property type="molecule type" value="Genomic_DNA"/>
</dbReference>
<protein>
    <recommendedName>
        <fullName evidence="4">FERM domain-containing protein</fullName>
    </recommendedName>
</protein>
<evidence type="ECO:0000256" key="1">
    <source>
        <dbReference type="SAM" id="MobiDB-lite"/>
    </source>
</evidence>
<proteinExistence type="predicted"/>
<evidence type="ECO:0008006" key="4">
    <source>
        <dbReference type="Google" id="ProtNLM"/>
    </source>
</evidence>
<evidence type="ECO:0000313" key="3">
    <source>
        <dbReference type="Proteomes" id="UP000481153"/>
    </source>
</evidence>
<keyword evidence="3" id="KW-1185">Reference proteome</keyword>